<keyword evidence="3" id="KW-0963">Cytoplasm</keyword>
<evidence type="ECO:0000256" key="3">
    <source>
        <dbReference type="ARBA" id="ARBA00022490"/>
    </source>
</evidence>
<evidence type="ECO:0000256" key="1">
    <source>
        <dbReference type="ARBA" id="ARBA00004453"/>
    </source>
</evidence>
<dbReference type="InterPro" id="IPR007358">
    <property type="entry name" value="Nucleoid_associated_NdpA"/>
</dbReference>
<dbReference type="PANTHER" id="PTHR38772:SF1">
    <property type="entry name" value="NUCLEOID-ASSOCIATED PROTEIN YEJK"/>
    <property type="match status" value="1"/>
</dbReference>
<comment type="similarity">
    <text evidence="2">Belongs to the YejK family.</text>
</comment>
<dbReference type="AlphaFoldDB" id="A0A486XI29"/>
<gene>
    <name evidence="4" type="ORF">BAL341_099</name>
</gene>
<evidence type="ECO:0000313" key="4">
    <source>
        <dbReference type="EMBL" id="VHO00190.1"/>
    </source>
</evidence>
<dbReference type="GO" id="GO:0003727">
    <property type="term" value="F:single-stranded RNA binding"/>
    <property type="evidence" value="ECO:0007669"/>
    <property type="project" value="TreeGrafter"/>
</dbReference>
<sequence>MAIKHVIIHVVKRDNDGQKVFKKLRKIENSTAGMAAQLTDGLIELFSNAHLNIGEFGVDGDNSASPVFEQKLLSFYPQDDETCSDFVKLTTELADRYENIISRDTLQSVKGGFLVFYQYEKNGSDWFAVAILNKTEGIDVEDDLDVVASEILDLKKLHLGAAINLSHWKDGISTRYIRFRAGLASEVRDYFEEYIGCQRDKHAAQIETQKLKDAIQDFGKSQCAMTEEVIALKVAQAHDFIKEQQKVGNEIKLNHIANHVFPDQAETFSVFAKENHDLPEEIAIDPKVLKRYKKISGRGKGISISFDRELLNTTVKYDNGQLIFTDIPDSLRVAIEEDQKVEDDGETFAT</sequence>
<name>A0A486XI29_9GAMM</name>
<protein>
    <submittedName>
        <fullName evidence="4">Nucleoid-associated protein ndpA</fullName>
    </submittedName>
</protein>
<reference evidence="4" key="1">
    <citation type="submission" date="2019-04" db="EMBL/GenBank/DDBJ databases">
        <authorList>
            <person name="Brambilla D."/>
        </authorList>
    </citation>
    <scope>NUCLEOTIDE SEQUENCE</scope>
    <source>
        <strain evidence="4">BAL1</strain>
    </source>
</reference>
<proteinExistence type="inferred from homology"/>
<dbReference type="Pfam" id="PF04245">
    <property type="entry name" value="NA37"/>
    <property type="match status" value="1"/>
</dbReference>
<organism evidence="4">
    <name type="scientific">Rheinheimera sp. BAL341</name>
    <dbReference type="NCBI Taxonomy" id="1708203"/>
    <lineage>
        <taxon>Bacteria</taxon>
        <taxon>Pseudomonadati</taxon>
        <taxon>Pseudomonadota</taxon>
        <taxon>Gammaproteobacteria</taxon>
        <taxon>Chromatiales</taxon>
        <taxon>Chromatiaceae</taxon>
        <taxon>Rheinheimera</taxon>
    </lineage>
</organism>
<dbReference type="GO" id="GO:0043590">
    <property type="term" value="C:bacterial nucleoid"/>
    <property type="evidence" value="ECO:0007669"/>
    <property type="project" value="TreeGrafter"/>
</dbReference>
<dbReference type="GO" id="GO:0003690">
    <property type="term" value="F:double-stranded DNA binding"/>
    <property type="evidence" value="ECO:0007669"/>
    <property type="project" value="TreeGrafter"/>
</dbReference>
<dbReference type="PANTHER" id="PTHR38772">
    <property type="match status" value="1"/>
</dbReference>
<evidence type="ECO:0000256" key="2">
    <source>
        <dbReference type="ARBA" id="ARBA00009035"/>
    </source>
</evidence>
<dbReference type="EMBL" id="CAAJGR010000013">
    <property type="protein sequence ID" value="VHO00190.1"/>
    <property type="molecule type" value="Genomic_DNA"/>
</dbReference>
<comment type="subcellular location">
    <subcellularLocation>
        <location evidence="1">Cytoplasm</location>
        <location evidence="1">Nucleoid</location>
    </subcellularLocation>
</comment>
<accession>A0A486XI29</accession>